<dbReference type="Pfam" id="PF03816">
    <property type="entry name" value="LytR_cpsA_psr"/>
    <property type="match status" value="1"/>
</dbReference>
<dbReference type="PANTHER" id="PTHR33392:SF6">
    <property type="entry name" value="POLYISOPRENYL-TEICHOIC ACID--PEPTIDOGLYCAN TEICHOIC ACID TRANSFERASE TAGU"/>
    <property type="match status" value="1"/>
</dbReference>
<sequence>MDSEETKDSKRKKKRKLSNRKKVIIGVFSALLALIVFVASGYFYVRSKIYRATKPVEKSAVTENKNPEKEETVEYKTVDGITNVLLIGVDGLDFDSGDQRSDSMIIATLDSNNKKVKLTSLYRDALVYIPGYGENKMNSSFSLGGPELVMETIKYNYDINIEKYVMINFVGFEAIIDQIGGIEVDVQQYQLHELNKYIGEATGGNDCPVTETGLQILNGKQALSYARIRKGVGDDFERTERQREVLFKVAEKLQKTNPIKYFGIASKMLNYIRTNIDIYECLDLAYTVFKFPSLVTEQLSIPVPELSSDEKIEGIGWVIKMDRYQNAVILNDFIFEDYLPDFILNRSTEKDESIYFEYDGFGTSYDESYYYEEEYYEPVIDEPVEEEVVQPELPANPEEPSDDSVPPVDENNPGDINGSEDSSTSNNGNNEGGESNSNLGENQNNNTIPPEGNTP</sequence>
<dbReference type="Gene3D" id="3.40.630.190">
    <property type="entry name" value="LCP protein"/>
    <property type="match status" value="1"/>
</dbReference>
<dbReference type="RefSeq" id="WP_032119476.1">
    <property type="nucleotide sequence ID" value="NZ_JACOOO010000025.1"/>
</dbReference>
<feature type="domain" description="Cell envelope-related transcriptional attenuator" evidence="4">
    <location>
        <begin position="100"/>
        <end position="254"/>
    </location>
</feature>
<keyword evidence="3" id="KW-0812">Transmembrane</keyword>
<keyword evidence="3" id="KW-0472">Membrane</keyword>
<protein>
    <submittedName>
        <fullName evidence="5">LCP family protein</fullName>
    </submittedName>
</protein>
<comment type="similarity">
    <text evidence="1">Belongs to the LytR/CpsA/Psr (LCP) family.</text>
</comment>
<evidence type="ECO:0000256" key="1">
    <source>
        <dbReference type="ARBA" id="ARBA00006068"/>
    </source>
</evidence>
<organism evidence="5 6">
    <name type="scientific">Clostridium hominis</name>
    <dbReference type="NCBI Taxonomy" id="2763036"/>
    <lineage>
        <taxon>Bacteria</taxon>
        <taxon>Bacillati</taxon>
        <taxon>Bacillota</taxon>
        <taxon>Clostridia</taxon>
        <taxon>Eubacteriales</taxon>
        <taxon>Clostridiaceae</taxon>
        <taxon>Clostridium</taxon>
    </lineage>
</organism>
<comment type="caution">
    <text evidence="5">The sequence shown here is derived from an EMBL/GenBank/DDBJ whole genome shotgun (WGS) entry which is preliminary data.</text>
</comment>
<evidence type="ECO:0000313" key="6">
    <source>
        <dbReference type="Proteomes" id="UP000596929"/>
    </source>
</evidence>
<name>A0ABR7DE02_9CLOT</name>
<dbReference type="NCBIfam" id="TIGR00350">
    <property type="entry name" value="lytR_cpsA_psr"/>
    <property type="match status" value="1"/>
</dbReference>
<evidence type="ECO:0000256" key="3">
    <source>
        <dbReference type="SAM" id="Phobius"/>
    </source>
</evidence>
<dbReference type="InterPro" id="IPR050922">
    <property type="entry name" value="LytR/CpsA/Psr_CW_biosynth"/>
</dbReference>
<accession>A0ABR7DE02</accession>
<feature type="compositionally biased region" description="Low complexity" evidence="2">
    <location>
        <begin position="417"/>
        <end position="446"/>
    </location>
</feature>
<dbReference type="EMBL" id="JACOOO010000025">
    <property type="protein sequence ID" value="MBC5629629.1"/>
    <property type="molecule type" value="Genomic_DNA"/>
</dbReference>
<dbReference type="PANTHER" id="PTHR33392">
    <property type="entry name" value="POLYISOPRENYL-TEICHOIC ACID--PEPTIDOGLYCAN TEICHOIC ACID TRANSFERASE TAGU"/>
    <property type="match status" value="1"/>
</dbReference>
<evidence type="ECO:0000256" key="2">
    <source>
        <dbReference type="SAM" id="MobiDB-lite"/>
    </source>
</evidence>
<dbReference type="Proteomes" id="UP000596929">
    <property type="component" value="Unassembled WGS sequence"/>
</dbReference>
<dbReference type="InterPro" id="IPR004474">
    <property type="entry name" value="LytR_CpsA_psr"/>
</dbReference>
<gene>
    <name evidence="5" type="ORF">H8S20_12085</name>
</gene>
<proteinExistence type="inferred from homology"/>
<keyword evidence="3" id="KW-1133">Transmembrane helix</keyword>
<keyword evidence="6" id="KW-1185">Reference proteome</keyword>
<feature type="region of interest" description="Disordered" evidence="2">
    <location>
        <begin position="387"/>
        <end position="455"/>
    </location>
</feature>
<evidence type="ECO:0000259" key="4">
    <source>
        <dbReference type="Pfam" id="PF03816"/>
    </source>
</evidence>
<evidence type="ECO:0000313" key="5">
    <source>
        <dbReference type="EMBL" id="MBC5629629.1"/>
    </source>
</evidence>
<feature type="transmembrane region" description="Helical" evidence="3">
    <location>
        <begin position="23"/>
        <end position="45"/>
    </location>
</feature>
<reference evidence="5 6" key="1">
    <citation type="submission" date="2020-08" db="EMBL/GenBank/DDBJ databases">
        <title>Genome public.</title>
        <authorList>
            <person name="Liu C."/>
            <person name="Sun Q."/>
        </authorList>
    </citation>
    <scope>NUCLEOTIDE SEQUENCE [LARGE SCALE GENOMIC DNA]</scope>
    <source>
        <strain evidence="5 6">NSJ-6</strain>
    </source>
</reference>